<dbReference type="PANTHER" id="PTHR46040">
    <property type="entry name" value="HIGH MOBILITY GROUP PROTEIN 2"/>
    <property type="match status" value="1"/>
</dbReference>
<dbReference type="PROSITE" id="PS50118">
    <property type="entry name" value="HMG_BOX_2"/>
    <property type="match status" value="1"/>
</dbReference>
<feature type="domain" description="HMG box" evidence="5">
    <location>
        <begin position="277"/>
        <end position="343"/>
    </location>
</feature>
<keyword evidence="1 3" id="KW-0238">DNA-binding</keyword>
<evidence type="ECO:0000256" key="2">
    <source>
        <dbReference type="ARBA" id="ARBA00023242"/>
    </source>
</evidence>
<dbReference type="Gene3D" id="1.10.30.10">
    <property type="entry name" value="High mobility group box domain"/>
    <property type="match status" value="1"/>
</dbReference>
<dbReference type="SMART" id="SM00454">
    <property type="entry name" value="SAM"/>
    <property type="match status" value="1"/>
</dbReference>
<feature type="compositionally biased region" description="Polar residues" evidence="4">
    <location>
        <begin position="154"/>
        <end position="175"/>
    </location>
</feature>
<gene>
    <name evidence="6" type="ORF">INT46_011461</name>
</gene>
<evidence type="ECO:0000259" key="5">
    <source>
        <dbReference type="PROSITE" id="PS50118"/>
    </source>
</evidence>
<dbReference type="GO" id="GO:0005634">
    <property type="term" value="C:nucleus"/>
    <property type="evidence" value="ECO:0007669"/>
    <property type="project" value="UniProtKB-UniRule"/>
</dbReference>
<dbReference type="Proteomes" id="UP000650833">
    <property type="component" value="Unassembled WGS sequence"/>
</dbReference>
<reference evidence="6" key="1">
    <citation type="submission" date="2020-12" db="EMBL/GenBank/DDBJ databases">
        <title>Metabolic potential, ecology and presence of endohyphal bacteria is reflected in genomic diversity of Mucoromycotina.</title>
        <authorList>
            <person name="Muszewska A."/>
            <person name="Okrasinska A."/>
            <person name="Steczkiewicz K."/>
            <person name="Drgas O."/>
            <person name="Orlowska M."/>
            <person name="Perlinska-Lenart U."/>
            <person name="Aleksandrzak-Piekarczyk T."/>
            <person name="Szatraj K."/>
            <person name="Zielenkiewicz U."/>
            <person name="Pilsyk S."/>
            <person name="Malc E."/>
            <person name="Mieczkowski P."/>
            <person name="Kruszewska J.S."/>
            <person name="Biernat P."/>
            <person name="Pawlowska J."/>
        </authorList>
    </citation>
    <scope>NUCLEOTIDE SEQUENCE</scope>
    <source>
        <strain evidence="6">CBS 226.32</strain>
    </source>
</reference>
<dbReference type="InterPro" id="IPR036910">
    <property type="entry name" value="HMG_box_dom_sf"/>
</dbReference>
<keyword evidence="2 3" id="KW-0539">Nucleus</keyword>
<accession>A0A8H7VA59</accession>
<dbReference type="PANTHER" id="PTHR46040:SF3">
    <property type="entry name" value="HIGH MOBILITY GROUP PROTEIN 2"/>
    <property type="match status" value="1"/>
</dbReference>
<dbReference type="Pfam" id="PF00536">
    <property type="entry name" value="SAM_1"/>
    <property type="match status" value="1"/>
</dbReference>
<evidence type="ECO:0000313" key="6">
    <source>
        <dbReference type="EMBL" id="KAG2209063.1"/>
    </source>
</evidence>
<dbReference type="Pfam" id="PF00505">
    <property type="entry name" value="HMG_box"/>
    <property type="match status" value="1"/>
</dbReference>
<feature type="compositionally biased region" description="Basic and acidic residues" evidence="4">
    <location>
        <begin position="409"/>
        <end position="427"/>
    </location>
</feature>
<feature type="compositionally biased region" description="Polar residues" evidence="4">
    <location>
        <begin position="184"/>
        <end position="194"/>
    </location>
</feature>
<feature type="compositionally biased region" description="Polar residues" evidence="4">
    <location>
        <begin position="428"/>
        <end position="454"/>
    </location>
</feature>
<dbReference type="SUPFAM" id="SSF47769">
    <property type="entry name" value="SAM/Pointed domain"/>
    <property type="match status" value="1"/>
</dbReference>
<dbReference type="EMBL" id="JAEPRC010000102">
    <property type="protein sequence ID" value="KAG2209063.1"/>
    <property type="molecule type" value="Genomic_DNA"/>
</dbReference>
<name>A0A8H7VA59_9FUNG</name>
<feature type="compositionally biased region" description="Basic and acidic residues" evidence="4">
    <location>
        <begin position="586"/>
        <end position="601"/>
    </location>
</feature>
<dbReference type="AlphaFoldDB" id="A0A8H7VA59"/>
<evidence type="ECO:0000256" key="1">
    <source>
        <dbReference type="ARBA" id="ARBA00023125"/>
    </source>
</evidence>
<dbReference type="SMART" id="SM00398">
    <property type="entry name" value="HMG"/>
    <property type="match status" value="1"/>
</dbReference>
<dbReference type="SUPFAM" id="SSF47095">
    <property type="entry name" value="HMG-box"/>
    <property type="match status" value="1"/>
</dbReference>
<dbReference type="CDD" id="cd09487">
    <property type="entry name" value="SAM_superfamily"/>
    <property type="match status" value="1"/>
</dbReference>
<comment type="caution">
    <text evidence="6">The sequence shown here is derived from an EMBL/GenBank/DDBJ whole genome shotgun (WGS) entry which is preliminary data.</text>
</comment>
<feature type="compositionally biased region" description="Low complexity" evidence="4">
    <location>
        <begin position="484"/>
        <end position="504"/>
    </location>
</feature>
<protein>
    <recommendedName>
        <fullName evidence="5">HMG box domain-containing protein</fullName>
    </recommendedName>
</protein>
<dbReference type="InterPro" id="IPR001660">
    <property type="entry name" value="SAM"/>
</dbReference>
<keyword evidence="7" id="KW-1185">Reference proteome</keyword>
<dbReference type="OrthoDB" id="1919336at2759"/>
<feature type="compositionally biased region" description="Polar residues" evidence="4">
    <location>
        <begin position="461"/>
        <end position="475"/>
    </location>
</feature>
<dbReference type="InterPro" id="IPR051965">
    <property type="entry name" value="ChromReg_NeuronalGeneExpr"/>
</dbReference>
<evidence type="ECO:0000313" key="7">
    <source>
        <dbReference type="Proteomes" id="UP000650833"/>
    </source>
</evidence>
<proteinExistence type="predicted"/>
<feature type="region of interest" description="Disordered" evidence="4">
    <location>
        <begin position="149"/>
        <end position="234"/>
    </location>
</feature>
<feature type="region of interest" description="Disordered" evidence="4">
    <location>
        <begin position="364"/>
        <end position="511"/>
    </location>
</feature>
<evidence type="ECO:0000256" key="3">
    <source>
        <dbReference type="PROSITE-ProRule" id="PRU00267"/>
    </source>
</evidence>
<organism evidence="6 7">
    <name type="scientific">Mucor plumbeus</name>
    <dbReference type="NCBI Taxonomy" id="97098"/>
    <lineage>
        <taxon>Eukaryota</taxon>
        <taxon>Fungi</taxon>
        <taxon>Fungi incertae sedis</taxon>
        <taxon>Mucoromycota</taxon>
        <taxon>Mucoromycotina</taxon>
        <taxon>Mucoromycetes</taxon>
        <taxon>Mucorales</taxon>
        <taxon>Mucorineae</taxon>
        <taxon>Mucoraceae</taxon>
        <taxon>Mucor</taxon>
    </lineage>
</organism>
<sequence length="622" mass="69620">MQSLQTQHDNHYDYIDCNYQSVDDFLHHCHLGQYLDVFLNEGFDSVTALLEITEEDMIFMNVKRGHRRLIQREIANVKGIPYDQPLATNVLGTKYFQETPPNVPIKIDELRRINNSNSTSNSTSNIYNNSTRNTLLTSGLPVHDNIATGLASPRSMNSGIGGNTSASSGNYSSPGPINMRSRMPQPQQFTAQTHSSIDSGNSSMLNSSNSNNYISKPNNLSNSNNDNGNSSNDQNEIIEALSNSISSNDDADSMDTNESVLIKRKYRRHAKPDRNAPLKPPSAYIMFSNDSRAELKNQNLSFAELAKIVGDQWKNLSHIEKQSYERRAMQAKDEYLAALEQYRQTSQYRRYQEYFNEFKSKHVSSNRVIGRGRKRTKQASPGSGSIADSSSNGNSNGSGSSGSGSADTYGDKESVMRRQRQASDDKLAQSQQALPTQTDTISSPSVPNSQQQKSTSKHNENTCTNATNNSDTLKPTYNFHHEGPQQPQQSSDSGYNSQSYYNNNVEKTQSPQWDYRSNQTMRGMLPVEFVLQNPATTATTNATTSTDSNRQKPPSFYSPKKITNDVDMEDDQEDENSLYEDNADQDGYKGEKSKNSYENKRRSPRFNMSNPSNKTSPTMQEA</sequence>
<dbReference type="GO" id="GO:0010468">
    <property type="term" value="P:regulation of gene expression"/>
    <property type="evidence" value="ECO:0007669"/>
    <property type="project" value="TreeGrafter"/>
</dbReference>
<dbReference type="InterPro" id="IPR013761">
    <property type="entry name" value="SAM/pointed_sf"/>
</dbReference>
<feature type="DNA-binding region" description="HMG box" evidence="3">
    <location>
        <begin position="277"/>
        <end position="343"/>
    </location>
</feature>
<feature type="region of interest" description="Disordered" evidence="4">
    <location>
        <begin position="538"/>
        <end position="622"/>
    </location>
</feature>
<feature type="compositionally biased region" description="Polar residues" evidence="4">
    <location>
        <begin position="606"/>
        <end position="622"/>
    </location>
</feature>
<dbReference type="GO" id="GO:0003677">
    <property type="term" value="F:DNA binding"/>
    <property type="evidence" value="ECO:0007669"/>
    <property type="project" value="UniProtKB-UniRule"/>
</dbReference>
<dbReference type="Gene3D" id="1.10.150.50">
    <property type="entry name" value="Transcription Factor, Ets-1"/>
    <property type="match status" value="1"/>
</dbReference>
<feature type="compositionally biased region" description="Acidic residues" evidence="4">
    <location>
        <begin position="566"/>
        <end position="584"/>
    </location>
</feature>
<feature type="compositionally biased region" description="Low complexity" evidence="4">
    <location>
        <begin position="195"/>
        <end position="234"/>
    </location>
</feature>
<evidence type="ECO:0000256" key="4">
    <source>
        <dbReference type="SAM" id="MobiDB-lite"/>
    </source>
</evidence>
<feature type="compositionally biased region" description="Low complexity" evidence="4">
    <location>
        <begin position="379"/>
        <end position="406"/>
    </location>
</feature>
<dbReference type="InterPro" id="IPR009071">
    <property type="entry name" value="HMG_box_dom"/>
</dbReference>